<feature type="transmembrane region" description="Helical" evidence="1">
    <location>
        <begin position="12"/>
        <end position="29"/>
    </location>
</feature>
<feature type="transmembrane region" description="Helical" evidence="1">
    <location>
        <begin position="997"/>
        <end position="1020"/>
    </location>
</feature>
<evidence type="ECO:0000256" key="1">
    <source>
        <dbReference type="SAM" id="Phobius"/>
    </source>
</evidence>
<dbReference type="PRINTS" id="PR00702">
    <property type="entry name" value="ACRIFLAVINRP"/>
</dbReference>
<dbReference type="SUPFAM" id="SSF82714">
    <property type="entry name" value="Multidrug efflux transporter AcrB TolC docking domain, DN and DC subdomains"/>
    <property type="match status" value="2"/>
</dbReference>
<dbReference type="InterPro" id="IPR001036">
    <property type="entry name" value="Acrflvin-R"/>
</dbReference>
<dbReference type="Gene3D" id="3.30.70.1320">
    <property type="entry name" value="Multidrug efflux transporter AcrB pore domain like"/>
    <property type="match status" value="1"/>
</dbReference>
<feature type="transmembrane region" description="Helical" evidence="1">
    <location>
        <begin position="383"/>
        <end position="408"/>
    </location>
</feature>
<dbReference type="Gene3D" id="1.20.1640.10">
    <property type="entry name" value="Multidrug efflux transporter AcrB transmembrane domain"/>
    <property type="match status" value="2"/>
</dbReference>
<organism evidence="2 3">
    <name type="scientific">Desulfuromonas versatilis</name>
    <dbReference type="NCBI Taxonomy" id="2802975"/>
    <lineage>
        <taxon>Bacteria</taxon>
        <taxon>Pseudomonadati</taxon>
        <taxon>Thermodesulfobacteriota</taxon>
        <taxon>Desulfuromonadia</taxon>
        <taxon>Desulfuromonadales</taxon>
        <taxon>Desulfuromonadaceae</taxon>
        <taxon>Desulfuromonas</taxon>
    </lineage>
</organism>
<dbReference type="Gene3D" id="3.30.70.1430">
    <property type="entry name" value="Multidrug efflux transporter AcrB pore domain"/>
    <property type="match status" value="2"/>
</dbReference>
<dbReference type="Gene3D" id="3.30.2090.10">
    <property type="entry name" value="Multidrug efflux transporter AcrB TolC docking domain, DN and DC subdomains"/>
    <property type="match status" value="2"/>
</dbReference>
<name>A0ABM8HTW9_9BACT</name>
<keyword evidence="1" id="KW-0472">Membrane</keyword>
<feature type="transmembrane region" description="Helical" evidence="1">
    <location>
        <begin position="534"/>
        <end position="552"/>
    </location>
</feature>
<evidence type="ECO:0000313" key="3">
    <source>
        <dbReference type="Proteomes" id="UP001319827"/>
    </source>
</evidence>
<proteinExistence type="predicted"/>
<reference evidence="2 3" key="1">
    <citation type="journal article" date="2016" name="C (Basel)">
        <title>Selective Growth of and Electricity Production by Marine Exoelectrogenic Bacteria in Self-Aggregated Hydrogel of Microbially Reduced Graphene Oxide.</title>
        <authorList>
            <person name="Yoshida N."/>
            <person name="Goto Y."/>
            <person name="Miyata Y."/>
        </authorList>
    </citation>
    <scope>NUCLEOTIDE SEQUENCE [LARGE SCALE GENOMIC DNA]</scope>
    <source>
        <strain evidence="2 3">NIT-T3</strain>
    </source>
</reference>
<feature type="transmembrane region" description="Helical" evidence="1">
    <location>
        <begin position="357"/>
        <end position="377"/>
    </location>
</feature>
<dbReference type="Pfam" id="PF00873">
    <property type="entry name" value="ACR_tran"/>
    <property type="match status" value="1"/>
</dbReference>
<dbReference type="Gene3D" id="3.30.70.1440">
    <property type="entry name" value="Multidrug efflux transporter AcrB pore domain"/>
    <property type="match status" value="1"/>
</dbReference>
<dbReference type="Proteomes" id="UP001319827">
    <property type="component" value="Chromosome"/>
</dbReference>
<dbReference type="PANTHER" id="PTHR32063">
    <property type="match status" value="1"/>
</dbReference>
<dbReference type="InterPro" id="IPR027463">
    <property type="entry name" value="AcrB_DN_DC_subdom"/>
</dbReference>
<sequence>MKLPGLSVRRPIFTTMVTLIVIVVGSVSLSRLKIDLLPNIELPTLSIRTEYEGASPVVMERLITQIIEEIVGTVPGVEELSSQSSEGSSTVRVSFVWGTDIDTAALDVQAQLEDEINELPDDIVRPRVSKFDVASFPVVILGISSSLDPVELTQIIDDQIRNRFARLPGVAQADLFGEFRREVRVELDPDRLRALGLPLDRVLQAIRDANLDLPAGRIEQGRYEVTLRAPAEYTHLDQIRDTVVFRREGAAVTLGQVAEVRDTYEKLRRLVRVNGERGLRVGIRKEADANTVEVSRRILAEVEAVNRAFPQVRVVPVINQGNFIERSIANVAQSVLYGGGLAILVLLFFLRNIRSTLVISLAIPISLIATFALIYFGGFTLNLMTLGGLALGVGMMVDSSVVVLENIFRRRDETGEAPAAAAVEGAGEVGPAIVASTLTTLVIFLPMVFVRGVAGILFQELAYVIIFSLACSLLVALSLVPMLASRLLKPQEELAFAHVGWLRSLSARADAAFRRLDNGYRDLLRRVLRHRWRTLLVASALLGGSLLLLPLIGTEFLPPSDEGEVRVSGEMEIGTRLDLVDQQTRLMEQLVYPAVPEAVSSVVSVGATGFNPRDAARGEIRISLTPAAQRERSNTEIAAALRRSLEGRIPGMTVRTRAPQGQFLLERLLGGDQGVTVEVRGFDLATLDTLAAQVEKAIAEVAGVTDLETSKKAGIPQQEIRVNRDKVADLGLSVRDVTQVLETAVAGTKAGEFRAEGNSYRIFVQLQDAEKRSLDEILDLTLATADGEQVALRNLVATEPSRGPMLIDRKDQQRLVTVQANVAGRDLGSVAADIQARLAQIPRPVGYELAVAGNFEEQQKAFRELIVSLLLALLLVYMVLACQYESLRDPLVVMVSVPVAAVGVLLILFLTGTTLNLQSYIGCIMLGGIVVNNAILLVDQAGQLCRGGMAVNEAVAEAGRRRLRPILMTSLTTILALLPLALGIGEGADAQAPLARAVVGGLTGSTLITLVLIPAVYSLFHPEAKGDRP</sequence>
<keyword evidence="1" id="KW-0812">Transmembrane</keyword>
<dbReference type="EMBL" id="AP024355">
    <property type="protein sequence ID" value="BCR04479.1"/>
    <property type="molecule type" value="Genomic_DNA"/>
</dbReference>
<gene>
    <name evidence="2" type="ORF">DESUT3_15480</name>
</gene>
<feature type="transmembrane region" description="Helical" evidence="1">
    <location>
        <begin position="429"/>
        <end position="449"/>
    </location>
</feature>
<feature type="transmembrane region" description="Helical" evidence="1">
    <location>
        <begin position="891"/>
        <end position="911"/>
    </location>
</feature>
<protein>
    <submittedName>
        <fullName evidence="2">Acriflavin resistance protein</fullName>
    </submittedName>
</protein>
<evidence type="ECO:0000313" key="2">
    <source>
        <dbReference type="EMBL" id="BCR04479.1"/>
    </source>
</evidence>
<keyword evidence="3" id="KW-1185">Reference proteome</keyword>
<dbReference type="RefSeq" id="WP_221251943.1">
    <property type="nucleotide sequence ID" value="NZ_AP024355.1"/>
</dbReference>
<feature type="transmembrane region" description="Helical" evidence="1">
    <location>
        <begin position="865"/>
        <end position="884"/>
    </location>
</feature>
<feature type="transmembrane region" description="Helical" evidence="1">
    <location>
        <begin position="331"/>
        <end position="350"/>
    </location>
</feature>
<feature type="transmembrane region" description="Helical" evidence="1">
    <location>
        <begin position="966"/>
        <end position="985"/>
    </location>
</feature>
<dbReference type="SUPFAM" id="SSF82866">
    <property type="entry name" value="Multidrug efflux transporter AcrB transmembrane domain"/>
    <property type="match status" value="2"/>
</dbReference>
<dbReference type="PANTHER" id="PTHR32063:SF0">
    <property type="entry name" value="SWARMING MOTILITY PROTEIN SWRC"/>
    <property type="match status" value="1"/>
</dbReference>
<accession>A0ABM8HTW9</accession>
<feature type="transmembrane region" description="Helical" evidence="1">
    <location>
        <begin position="461"/>
        <end position="484"/>
    </location>
</feature>
<keyword evidence="1" id="KW-1133">Transmembrane helix</keyword>
<dbReference type="SUPFAM" id="SSF82693">
    <property type="entry name" value="Multidrug efflux transporter AcrB pore domain, PN1, PN2, PC1 and PC2 subdomains"/>
    <property type="match status" value="3"/>
</dbReference>
<reference evidence="2 3" key="2">
    <citation type="journal article" date="2021" name="Int. J. Syst. Evol. Microbiol.">
        <title>Isolation and Polyphasic Characterization of Desulfuromonas versatilis sp. Nov., an Electrogenic Bacteria Capable of Versatile Metabolism Isolated from a Graphene Oxide-Reducing Enrichment Culture.</title>
        <authorList>
            <person name="Xie L."/>
            <person name="Yoshida N."/>
            <person name="Ishii S."/>
            <person name="Meng L."/>
        </authorList>
    </citation>
    <scope>NUCLEOTIDE SEQUENCE [LARGE SCALE GENOMIC DNA]</scope>
    <source>
        <strain evidence="2 3">NIT-T3</strain>
    </source>
</reference>
<feature type="transmembrane region" description="Helical" evidence="1">
    <location>
        <begin position="917"/>
        <end position="938"/>
    </location>
</feature>